<comment type="similarity">
    <text evidence="2">Belongs to the fasciclin-like AGP family.</text>
</comment>
<evidence type="ECO:0000256" key="4">
    <source>
        <dbReference type="ARBA" id="ARBA00022622"/>
    </source>
</evidence>
<reference evidence="11" key="2">
    <citation type="submission" date="2018-05" db="EMBL/GenBank/DDBJ databases">
        <title>OpunRS2 (Oryza punctata Reference Sequence Version 2).</title>
        <authorList>
            <person name="Zhang J."/>
            <person name="Kudrna D."/>
            <person name="Lee S."/>
            <person name="Talag J."/>
            <person name="Welchert J."/>
            <person name="Wing R.A."/>
        </authorList>
    </citation>
    <scope>NUCLEOTIDE SEQUENCE [LARGE SCALE GENOMIC DNA]</scope>
</reference>
<protein>
    <recommendedName>
        <fullName evidence="10">FAS1 domain-containing protein</fullName>
    </recommendedName>
</protein>
<evidence type="ECO:0000256" key="8">
    <source>
        <dbReference type="SAM" id="MobiDB-lite"/>
    </source>
</evidence>
<dbReference type="SMART" id="SM00554">
    <property type="entry name" value="FAS1"/>
    <property type="match status" value="1"/>
</dbReference>
<comment type="subcellular location">
    <subcellularLocation>
        <location evidence="1">Cell membrane</location>
        <topology evidence="1">Lipid-anchor</topology>
        <topology evidence="1">GPI-anchor</topology>
    </subcellularLocation>
</comment>
<evidence type="ECO:0000259" key="10">
    <source>
        <dbReference type="PROSITE" id="PS50213"/>
    </source>
</evidence>
<evidence type="ECO:0000256" key="1">
    <source>
        <dbReference type="ARBA" id="ARBA00004609"/>
    </source>
</evidence>
<feature type="domain" description="FAS1" evidence="10">
    <location>
        <begin position="8"/>
        <end position="169"/>
    </location>
</feature>
<dbReference type="Gramene" id="OPUNC06G10580.1">
    <property type="protein sequence ID" value="OPUNC06G10580.1"/>
    <property type="gene ID" value="OPUNC06G10580"/>
</dbReference>
<dbReference type="AlphaFoldDB" id="A0A0E0LAH6"/>
<dbReference type="Proteomes" id="UP000026962">
    <property type="component" value="Chromosome 6"/>
</dbReference>
<evidence type="ECO:0000256" key="5">
    <source>
        <dbReference type="ARBA" id="ARBA00022729"/>
    </source>
</evidence>
<feature type="compositionally biased region" description="Polar residues" evidence="8">
    <location>
        <begin position="229"/>
        <end position="239"/>
    </location>
</feature>
<keyword evidence="6" id="KW-0472">Membrane</keyword>
<organism evidence="11">
    <name type="scientific">Oryza punctata</name>
    <name type="common">Red rice</name>
    <dbReference type="NCBI Taxonomy" id="4537"/>
    <lineage>
        <taxon>Eukaryota</taxon>
        <taxon>Viridiplantae</taxon>
        <taxon>Streptophyta</taxon>
        <taxon>Embryophyta</taxon>
        <taxon>Tracheophyta</taxon>
        <taxon>Spermatophyta</taxon>
        <taxon>Magnoliopsida</taxon>
        <taxon>Liliopsida</taxon>
        <taxon>Poales</taxon>
        <taxon>Poaceae</taxon>
        <taxon>BOP clade</taxon>
        <taxon>Oryzoideae</taxon>
        <taxon>Oryzeae</taxon>
        <taxon>Oryzinae</taxon>
        <taxon>Oryza</taxon>
    </lineage>
</organism>
<name>A0A0E0LAH6_ORYPU</name>
<keyword evidence="5 9" id="KW-0732">Signal</keyword>
<dbReference type="PANTHER" id="PTHR32077">
    <property type="entry name" value="FASCICLIN-LIKE ARABINOGALACTAN PROTEIN"/>
    <property type="match status" value="1"/>
</dbReference>
<evidence type="ECO:0000313" key="12">
    <source>
        <dbReference type="Proteomes" id="UP000026962"/>
    </source>
</evidence>
<dbReference type="EnsemblPlants" id="OPUNC06G10580.1">
    <property type="protein sequence ID" value="OPUNC06G10580.1"/>
    <property type="gene ID" value="OPUNC06G10580"/>
</dbReference>
<feature type="chain" id="PRO_5002365996" description="FAS1 domain-containing protein" evidence="9">
    <location>
        <begin position="30"/>
        <end position="263"/>
    </location>
</feature>
<evidence type="ECO:0000313" key="11">
    <source>
        <dbReference type="EnsemblPlants" id="OPUNC06G10580.1"/>
    </source>
</evidence>
<dbReference type="PANTHER" id="PTHR32077:SF83">
    <property type="entry name" value="OS06G0285100 PROTEIN"/>
    <property type="match status" value="1"/>
</dbReference>
<evidence type="ECO:0000256" key="3">
    <source>
        <dbReference type="ARBA" id="ARBA00022475"/>
    </source>
</evidence>
<dbReference type="Pfam" id="PF02469">
    <property type="entry name" value="Fasciclin"/>
    <property type="match status" value="1"/>
</dbReference>
<proteinExistence type="inferred from homology"/>
<dbReference type="InterPro" id="IPR000782">
    <property type="entry name" value="FAS1_domain"/>
</dbReference>
<dbReference type="STRING" id="4537.A0A0E0LAH6"/>
<accession>A0A0E0LAH6</accession>
<evidence type="ECO:0000256" key="2">
    <source>
        <dbReference type="ARBA" id="ARBA00007843"/>
    </source>
</evidence>
<feature type="compositionally biased region" description="Low complexity" evidence="8">
    <location>
        <begin position="216"/>
        <end position="225"/>
    </location>
</feature>
<dbReference type="InterPro" id="IPR045003">
    <property type="entry name" value="FLA_A"/>
</dbReference>
<keyword evidence="4" id="KW-0449">Lipoprotein</keyword>
<keyword evidence="3" id="KW-1003">Cell membrane</keyword>
<evidence type="ECO:0000256" key="6">
    <source>
        <dbReference type="ARBA" id="ARBA00023136"/>
    </source>
</evidence>
<dbReference type="SUPFAM" id="SSF82153">
    <property type="entry name" value="FAS1 domain"/>
    <property type="match status" value="1"/>
</dbReference>
<evidence type="ECO:0000256" key="9">
    <source>
        <dbReference type="SAM" id="SignalP"/>
    </source>
</evidence>
<feature type="signal peptide" evidence="9">
    <location>
        <begin position="1"/>
        <end position="29"/>
    </location>
</feature>
<dbReference type="GO" id="GO:0098552">
    <property type="term" value="C:side of membrane"/>
    <property type="evidence" value="ECO:0007669"/>
    <property type="project" value="UniProtKB-KW"/>
</dbReference>
<keyword evidence="4" id="KW-0336">GPI-anchor</keyword>
<feature type="region of interest" description="Disordered" evidence="8">
    <location>
        <begin position="179"/>
        <end position="239"/>
    </location>
</feature>
<keyword evidence="12" id="KW-1185">Reference proteome</keyword>
<comment type="function">
    <text evidence="7">May be a cell surface adhesion protein.</text>
</comment>
<keyword evidence="4" id="KW-0325">Glycoprotein</keyword>
<dbReference type="Gene3D" id="2.30.180.10">
    <property type="entry name" value="FAS1 domain"/>
    <property type="match status" value="1"/>
</dbReference>
<sequence>MALSGILNASTVFLLLLLLRVSPFTPALANMYKTGCLSFDSLVISDDAAEEMYQRSWKGSGLTVFCPADDAVAAFVPTFRNLTADAKLALLLYHAVATHYYSEKELKTINGEVTTLAIYGGKSLNLTVEDDAGGATVKLSSSSAGNVARVTKTIQDMDPHAVYLIDAVLLPREGLDVSPGAGAPSPAPIASPAPALATNPSRSPDRQPAPTPAPVSAPAATPDADNQPAADQSPENSARSGMASWSLLSVSVAVPAIAWLVLW</sequence>
<dbReference type="InterPro" id="IPR036378">
    <property type="entry name" value="FAS1_dom_sf"/>
</dbReference>
<dbReference type="GO" id="GO:0005886">
    <property type="term" value="C:plasma membrane"/>
    <property type="evidence" value="ECO:0007669"/>
    <property type="project" value="UniProtKB-SubCell"/>
</dbReference>
<dbReference type="PROSITE" id="PS50213">
    <property type="entry name" value="FAS1"/>
    <property type="match status" value="1"/>
</dbReference>
<dbReference type="eggNOG" id="ENOG502SN75">
    <property type="taxonomic scope" value="Eukaryota"/>
</dbReference>
<dbReference type="GO" id="GO:0009834">
    <property type="term" value="P:plant-type secondary cell wall biogenesis"/>
    <property type="evidence" value="ECO:0007669"/>
    <property type="project" value="TreeGrafter"/>
</dbReference>
<dbReference type="OMA" id="DPHAVYL"/>
<dbReference type="HOGENOM" id="CLU_1306563_0_0_1"/>
<evidence type="ECO:0000256" key="7">
    <source>
        <dbReference type="ARBA" id="ARBA00024686"/>
    </source>
</evidence>
<reference evidence="11" key="1">
    <citation type="submission" date="2015-04" db="UniProtKB">
        <authorList>
            <consortium name="EnsemblPlants"/>
        </authorList>
    </citation>
    <scope>IDENTIFICATION</scope>
</reference>